<dbReference type="AlphaFoldDB" id="A0A3E0A6Q4"/>
<dbReference type="OrthoDB" id="3819922at2"/>
<dbReference type="Proteomes" id="UP000256913">
    <property type="component" value="Unassembled WGS sequence"/>
</dbReference>
<evidence type="ECO:0000313" key="2">
    <source>
        <dbReference type="Proteomes" id="UP000256913"/>
    </source>
</evidence>
<keyword evidence="1" id="KW-0808">Transferase</keyword>
<dbReference type="Pfam" id="PF13671">
    <property type="entry name" value="AAA_33"/>
    <property type="match status" value="1"/>
</dbReference>
<keyword evidence="1" id="KW-0418">Kinase</keyword>
<dbReference type="GO" id="GO:0016301">
    <property type="term" value="F:kinase activity"/>
    <property type="evidence" value="ECO:0007669"/>
    <property type="project" value="UniProtKB-KW"/>
</dbReference>
<sequence length="167" mass="17934">MNPRLVVFAGLPGVGKSTLAARVGSVLPAPVLAVDAVDRVLRGHEIVEKRPGVAAYGVVAALAEAQLTLGLDVVVDAVNGVAAARENWPALCERTGAALRIVEVWCADMEEHRRRVEARHAAAPVNPDWEQVVLRMADYEPYIGRRLVVDTSSPGDPLDGTLSWIRD</sequence>
<dbReference type="PANTHER" id="PTHR37807:SF3">
    <property type="entry name" value="OS07G0160300 PROTEIN"/>
    <property type="match status" value="1"/>
</dbReference>
<dbReference type="PANTHER" id="PTHR37807">
    <property type="entry name" value="OS07G0160300 PROTEIN"/>
    <property type="match status" value="1"/>
</dbReference>
<proteinExistence type="predicted"/>
<dbReference type="InterPro" id="IPR027417">
    <property type="entry name" value="P-loop_NTPase"/>
</dbReference>
<evidence type="ECO:0000313" key="1">
    <source>
        <dbReference type="EMBL" id="REG02221.1"/>
    </source>
</evidence>
<reference evidence="1 2" key="1">
    <citation type="submission" date="2018-08" db="EMBL/GenBank/DDBJ databases">
        <title>Sequencing the genomes of 1000 actinobacteria strains.</title>
        <authorList>
            <person name="Klenk H.-P."/>
        </authorList>
    </citation>
    <scope>NUCLEOTIDE SEQUENCE [LARGE SCALE GENOMIC DNA]</scope>
    <source>
        <strain evidence="1 2">DSM 44099</strain>
    </source>
</reference>
<protein>
    <submittedName>
        <fullName evidence="1">Putative kinase</fullName>
    </submittedName>
</protein>
<accession>A0A3E0A6Q4</accession>
<gene>
    <name evidence="1" type="ORF">DFJ67_8313</name>
</gene>
<comment type="caution">
    <text evidence="1">The sequence shown here is derived from an EMBL/GenBank/DDBJ whole genome shotgun (WGS) entry which is preliminary data.</text>
</comment>
<dbReference type="SUPFAM" id="SSF52540">
    <property type="entry name" value="P-loop containing nucleoside triphosphate hydrolases"/>
    <property type="match status" value="1"/>
</dbReference>
<dbReference type="RefSeq" id="WP_116075047.1">
    <property type="nucleotide sequence ID" value="NZ_BONB01000117.1"/>
</dbReference>
<dbReference type="EMBL" id="QUMQ01000001">
    <property type="protein sequence ID" value="REG02221.1"/>
    <property type="molecule type" value="Genomic_DNA"/>
</dbReference>
<dbReference type="Gene3D" id="3.40.50.300">
    <property type="entry name" value="P-loop containing nucleotide triphosphate hydrolases"/>
    <property type="match status" value="1"/>
</dbReference>
<keyword evidence="2" id="KW-1185">Reference proteome</keyword>
<organism evidence="1 2">
    <name type="scientific">Asanoa ferruginea</name>
    <dbReference type="NCBI Taxonomy" id="53367"/>
    <lineage>
        <taxon>Bacteria</taxon>
        <taxon>Bacillati</taxon>
        <taxon>Actinomycetota</taxon>
        <taxon>Actinomycetes</taxon>
        <taxon>Micromonosporales</taxon>
        <taxon>Micromonosporaceae</taxon>
        <taxon>Asanoa</taxon>
    </lineage>
</organism>
<name>A0A3E0A6Q4_9ACTN</name>